<dbReference type="Pfam" id="PF12833">
    <property type="entry name" value="HTH_18"/>
    <property type="match status" value="1"/>
</dbReference>
<dbReference type="InterPro" id="IPR002818">
    <property type="entry name" value="DJ-1/PfpI"/>
</dbReference>
<dbReference type="EMBL" id="AKAU01000205">
    <property type="protein sequence ID" value="EIM96195.1"/>
    <property type="molecule type" value="Genomic_DNA"/>
</dbReference>
<dbReference type="InterPro" id="IPR009057">
    <property type="entry name" value="Homeodomain-like_sf"/>
</dbReference>
<gene>
    <name evidence="5" type="ORF">WQE_35525</name>
</gene>
<evidence type="ECO:0000313" key="6">
    <source>
        <dbReference type="Proteomes" id="UP000004980"/>
    </source>
</evidence>
<reference evidence="5 6" key="1">
    <citation type="journal article" date="2012" name="J. Bacteriol.">
        <title>Draft Genome Sequence of the Soil Bacterium Burkholderia terrae Strain BS001, Which Interacts with Fungal Surface Structures.</title>
        <authorList>
            <person name="Nazir R."/>
            <person name="Hansen M.A."/>
            <person name="Sorensen S."/>
            <person name="van Elsas J.D."/>
        </authorList>
    </citation>
    <scope>NUCLEOTIDE SEQUENCE [LARGE SCALE GENOMIC DNA]</scope>
    <source>
        <strain evidence="5 6">BS001</strain>
    </source>
</reference>
<dbReference type="InterPro" id="IPR029062">
    <property type="entry name" value="Class_I_gatase-like"/>
</dbReference>
<dbReference type="RefSeq" id="WP_007589646.1">
    <property type="nucleotide sequence ID" value="NZ_AKAU01000205.1"/>
</dbReference>
<evidence type="ECO:0000256" key="2">
    <source>
        <dbReference type="ARBA" id="ARBA00023163"/>
    </source>
</evidence>
<organism evidence="5 6">
    <name type="scientific">Paraburkholderia hospita</name>
    <dbReference type="NCBI Taxonomy" id="169430"/>
    <lineage>
        <taxon>Bacteria</taxon>
        <taxon>Pseudomonadati</taxon>
        <taxon>Pseudomonadota</taxon>
        <taxon>Betaproteobacteria</taxon>
        <taxon>Burkholderiales</taxon>
        <taxon>Burkholderiaceae</taxon>
        <taxon>Paraburkholderia</taxon>
    </lineage>
</organism>
<dbReference type="Proteomes" id="UP000004980">
    <property type="component" value="Unassembled WGS sequence"/>
</dbReference>
<feature type="region of interest" description="Disordered" evidence="3">
    <location>
        <begin position="297"/>
        <end position="341"/>
    </location>
</feature>
<dbReference type="PROSITE" id="PS01124">
    <property type="entry name" value="HTH_ARAC_FAMILY_2"/>
    <property type="match status" value="1"/>
</dbReference>
<feature type="domain" description="HTH araC/xylS-type" evidence="4">
    <location>
        <begin position="209"/>
        <end position="307"/>
    </location>
</feature>
<evidence type="ECO:0000256" key="1">
    <source>
        <dbReference type="ARBA" id="ARBA00023015"/>
    </source>
</evidence>
<protein>
    <submittedName>
        <fullName evidence="5">AraC family transcriptional regulator</fullName>
    </submittedName>
</protein>
<dbReference type="Gene3D" id="1.10.10.60">
    <property type="entry name" value="Homeodomain-like"/>
    <property type="match status" value="1"/>
</dbReference>
<evidence type="ECO:0000259" key="4">
    <source>
        <dbReference type="PROSITE" id="PS01124"/>
    </source>
</evidence>
<proteinExistence type="predicted"/>
<dbReference type="SMART" id="SM00342">
    <property type="entry name" value="HTH_ARAC"/>
    <property type="match status" value="1"/>
</dbReference>
<dbReference type="InterPro" id="IPR052158">
    <property type="entry name" value="INH-QAR"/>
</dbReference>
<dbReference type="InterPro" id="IPR018060">
    <property type="entry name" value="HTH_AraC"/>
</dbReference>
<accession>A0ABN0FC73</accession>
<sequence>MHTIGFVVFPNFHTMGLSAITVFELTNLVLDEPAYKVTVLSEEGGLVSASAGIRIDSEPFADTVFDTIMFASGVETDFASPVLNAFVKRMLKTSRRIAAPCTGAFVLAEAGALDGRRATTHWRFAGDLKRRFPKVAVEENQIFIVDGSIWTSAGMAATIDMALAMIEKDHGKEVSRTVARKLVVYHRRTGGQSQFSALLELEPKSDRIQKAVDYANSNLRNALSVEELAEVASLSPRQFSRAFTAETGQSPGKAIEHLRVEAARLMLEQGRHSMDVIANEVGFSNRDRMRHAFLRTLGQPPQAIRRYGKESRVPPETPNDGCPEGSSQAPDAKGTTRSNLG</sequence>
<keyword evidence="6" id="KW-1185">Reference proteome</keyword>
<dbReference type="CDD" id="cd03137">
    <property type="entry name" value="GATase1_AraC_1"/>
    <property type="match status" value="1"/>
</dbReference>
<dbReference type="PANTHER" id="PTHR43130:SF3">
    <property type="entry name" value="HTH-TYPE TRANSCRIPTIONAL REGULATOR RV1931C"/>
    <property type="match status" value="1"/>
</dbReference>
<keyword evidence="1" id="KW-0805">Transcription regulation</keyword>
<evidence type="ECO:0000313" key="5">
    <source>
        <dbReference type="EMBL" id="EIM96195.1"/>
    </source>
</evidence>
<keyword evidence="2" id="KW-0804">Transcription</keyword>
<dbReference type="Pfam" id="PF01965">
    <property type="entry name" value="DJ-1_PfpI"/>
    <property type="match status" value="1"/>
</dbReference>
<feature type="compositionally biased region" description="Polar residues" evidence="3">
    <location>
        <begin position="325"/>
        <end position="341"/>
    </location>
</feature>
<dbReference type="SUPFAM" id="SSF46689">
    <property type="entry name" value="Homeodomain-like"/>
    <property type="match status" value="2"/>
</dbReference>
<dbReference type="Gene3D" id="3.40.50.880">
    <property type="match status" value="1"/>
</dbReference>
<dbReference type="PANTHER" id="PTHR43130">
    <property type="entry name" value="ARAC-FAMILY TRANSCRIPTIONAL REGULATOR"/>
    <property type="match status" value="1"/>
</dbReference>
<comment type="caution">
    <text evidence="5">The sequence shown here is derived from an EMBL/GenBank/DDBJ whole genome shotgun (WGS) entry which is preliminary data.</text>
</comment>
<dbReference type="SUPFAM" id="SSF52317">
    <property type="entry name" value="Class I glutamine amidotransferase-like"/>
    <property type="match status" value="1"/>
</dbReference>
<evidence type="ECO:0000256" key="3">
    <source>
        <dbReference type="SAM" id="MobiDB-lite"/>
    </source>
</evidence>
<name>A0ABN0FC73_9BURK</name>